<name>A0A5M8PQR6_9LECA</name>
<gene>
    <name evidence="1" type="ORF">FRX48_04575</name>
</gene>
<dbReference type="Proteomes" id="UP000324767">
    <property type="component" value="Unassembled WGS sequence"/>
</dbReference>
<evidence type="ECO:0000313" key="1">
    <source>
        <dbReference type="EMBL" id="KAA6411295.1"/>
    </source>
</evidence>
<protein>
    <submittedName>
        <fullName evidence="1">Uncharacterized protein</fullName>
    </submittedName>
</protein>
<reference evidence="1 2" key="1">
    <citation type="submission" date="2019-09" db="EMBL/GenBank/DDBJ databases">
        <title>The hologenome of the rock-dwelling lichen Lasallia pustulata.</title>
        <authorList>
            <person name="Greshake Tzovaras B."/>
            <person name="Segers F."/>
            <person name="Bicker A."/>
            <person name="Dal Grande F."/>
            <person name="Otte J."/>
            <person name="Hankeln T."/>
            <person name="Schmitt I."/>
            <person name="Ebersberger I."/>
        </authorList>
    </citation>
    <scope>NUCLEOTIDE SEQUENCE [LARGE SCALE GENOMIC DNA]</scope>
    <source>
        <strain evidence="1">A1-1</strain>
    </source>
</reference>
<sequence>MRPALQRLLASPSALRVLSNCLESRDSLLGLGKKSSCLSCTYKSRRYGKLWSSIAALPPDEVGGASLRQLSTTQRHIQAEPSHLGLVEKVPSTEGNAPPQWRHRLETFEQFYYESDLDSTASQGPRLVDQADLGNDFELWLQLLAFRRRNYGGSGVATIWNAILRRDVDLPTTGPIADDLWNAFLGFAFQRRSLANTFYKYVQKLHGRTGRGWSKLYLKVLEHEIETISPHWNHWHQRLRNDFPPTFEHLQILFEKAMSSEKRLAVFKGIYLNLPIRSMYSTIVPLLCDEGMYKNALQWHNLLMRMGDRPYSSMVAEPLLHHLAIYGDQGELIAITKKMVEAGVSFAKPVDAPPKKHPIISREIMNRMHGEIHNIAPKTISDSFCARFFATKLIPVDMVISVLKVLGAEEIGPLSLREMAVREMYASAISRRIIQLQEAGIAIGSSRFSVTLKRLAEEEDQELVLSLLTSDQHPDELDNWRLQESLLAYYRRLNDKLQYRRTIAILTSNVPGWLVPQERWNLQLRGHATDRDTKAVMQTIEDMREARVK</sequence>
<proteinExistence type="predicted"/>
<accession>A0A5M8PQR6</accession>
<comment type="caution">
    <text evidence="1">The sequence shown here is derived from an EMBL/GenBank/DDBJ whole genome shotgun (WGS) entry which is preliminary data.</text>
</comment>
<organism evidence="1 2">
    <name type="scientific">Lasallia pustulata</name>
    <dbReference type="NCBI Taxonomy" id="136370"/>
    <lineage>
        <taxon>Eukaryota</taxon>
        <taxon>Fungi</taxon>
        <taxon>Dikarya</taxon>
        <taxon>Ascomycota</taxon>
        <taxon>Pezizomycotina</taxon>
        <taxon>Lecanoromycetes</taxon>
        <taxon>OSLEUM clade</taxon>
        <taxon>Umbilicariomycetidae</taxon>
        <taxon>Umbilicariales</taxon>
        <taxon>Umbilicariaceae</taxon>
        <taxon>Lasallia</taxon>
    </lineage>
</organism>
<dbReference type="EMBL" id="VXIT01000007">
    <property type="protein sequence ID" value="KAA6411295.1"/>
    <property type="molecule type" value="Genomic_DNA"/>
</dbReference>
<evidence type="ECO:0000313" key="2">
    <source>
        <dbReference type="Proteomes" id="UP000324767"/>
    </source>
</evidence>
<dbReference type="AlphaFoldDB" id="A0A5M8PQR6"/>
<dbReference type="OrthoDB" id="5366531at2759"/>